<accession>U6LWC0</accession>
<keyword evidence="2" id="KW-1185">Reference proteome</keyword>
<evidence type="ECO:0000313" key="1">
    <source>
        <dbReference type="EMBL" id="CDJ53563.1"/>
    </source>
</evidence>
<gene>
    <name evidence="1" type="ORF">EBH_0017570</name>
</gene>
<dbReference type="EMBL" id="HG713363">
    <property type="protein sequence ID" value="CDJ53563.1"/>
    <property type="molecule type" value="Genomic_DNA"/>
</dbReference>
<dbReference type="AlphaFoldDB" id="U6LWC0"/>
<dbReference type="InterPro" id="IPR036249">
    <property type="entry name" value="Thioredoxin-like_sf"/>
</dbReference>
<name>U6LWC0_9EIME</name>
<organism evidence="1 2">
    <name type="scientific">Eimeria brunetti</name>
    <dbReference type="NCBI Taxonomy" id="51314"/>
    <lineage>
        <taxon>Eukaryota</taxon>
        <taxon>Sar</taxon>
        <taxon>Alveolata</taxon>
        <taxon>Apicomplexa</taxon>
        <taxon>Conoidasida</taxon>
        <taxon>Coccidia</taxon>
        <taxon>Eucoccidiorida</taxon>
        <taxon>Eimeriorina</taxon>
        <taxon>Eimeriidae</taxon>
        <taxon>Eimeria</taxon>
    </lineage>
</organism>
<protein>
    <submittedName>
        <fullName evidence="1">RNA-binding protein, putative</fullName>
    </submittedName>
</protein>
<dbReference type="VEuPathDB" id="ToxoDB:EBH_0017570"/>
<dbReference type="Proteomes" id="UP000030750">
    <property type="component" value="Unassembled WGS sequence"/>
</dbReference>
<dbReference type="SUPFAM" id="SSF52833">
    <property type="entry name" value="Thioredoxin-like"/>
    <property type="match status" value="1"/>
</dbReference>
<reference evidence="1" key="2">
    <citation type="submission" date="2013-10" db="EMBL/GenBank/DDBJ databases">
        <authorList>
            <person name="Aslett M."/>
        </authorList>
    </citation>
    <scope>NUCLEOTIDE SEQUENCE [LARGE SCALE GENOMIC DNA]</scope>
    <source>
        <strain evidence="1">Houghton</strain>
    </source>
</reference>
<reference evidence="1" key="1">
    <citation type="submission" date="2013-10" db="EMBL/GenBank/DDBJ databases">
        <title>Genomic analysis of the causative agents of coccidiosis in chickens.</title>
        <authorList>
            <person name="Reid A.J."/>
            <person name="Blake D."/>
            <person name="Billington K."/>
            <person name="Browne H."/>
            <person name="Dunn M."/>
            <person name="Hung S."/>
            <person name="Kawahara F."/>
            <person name="Miranda-Saavedra D."/>
            <person name="Mourier T."/>
            <person name="Nagra H."/>
            <person name="Otto T.D."/>
            <person name="Rawlings N."/>
            <person name="Sanchez A."/>
            <person name="Sanders M."/>
            <person name="Subramaniam C."/>
            <person name="Tay Y."/>
            <person name="Dear P."/>
            <person name="Doerig C."/>
            <person name="Gruber A."/>
            <person name="Parkinson J."/>
            <person name="Shirley M."/>
            <person name="Wan K.L."/>
            <person name="Berriman M."/>
            <person name="Tomley F."/>
            <person name="Pain A."/>
        </authorList>
    </citation>
    <scope>NUCLEOTIDE SEQUENCE [LARGE SCALE GENOMIC DNA]</scope>
    <source>
        <strain evidence="1">Houghton</strain>
    </source>
</reference>
<sequence>MSAAVIRRWRAGCSPLLLNLRSRLPMSVGPQQRLFTTAPAAGEGAPAVAGAAAEAFPFLTKQTAAEAAKSVSFGSLAASMASASEGKVQVIRDMDAFEAEVYRQPPTPLAIFFAATFNTHNKEILEQFIAMAKSSNPSTHFLIVDVDEVPRAAYHCGVEHSCTLVVQFNGDAFRRRIDNPVGTKTPSQLMGEFRAALDECLNAVQQKEPPQQRVEWYSHSIPVDNLNVYRVNWPTA</sequence>
<dbReference type="Gene3D" id="3.40.30.10">
    <property type="entry name" value="Glutaredoxin"/>
    <property type="match status" value="1"/>
</dbReference>
<proteinExistence type="predicted"/>
<dbReference type="OrthoDB" id="363857at2759"/>
<evidence type="ECO:0000313" key="2">
    <source>
        <dbReference type="Proteomes" id="UP000030750"/>
    </source>
</evidence>